<dbReference type="SMART" id="SM00342">
    <property type="entry name" value="HTH_ARAC"/>
    <property type="match status" value="1"/>
</dbReference>
<protein>
    <submittedName>
        <fullName evidence="5">Putative AraC family transcriptional regulator</fullName>
    </submittedName>
</protein>
<evidence type="ECO:0000313" key="5">
    <source>
        <dbReference type="EMBL" id="SQD77011.1"/>
    </source>
</evidence>
<dbReference type="KEGG" id="mya:MORIYA_0533"/>
<evidence type="ECO:0000259" key="4">
    <source>
        <dbReference type="PROSITE" id="PS01124"/>
    </source>
</evidence>
<name>A0A330LM07_9GAMM</name>
<dbReference type="AlphaFoldDB" id="A0A330LM07"/>
<dbReference type="EMBL" id="LS483250">
    <property type="protein sequence ID" value="SQD77011.1"/>
    <property type="molecule type" value="Genomic_DNA"/>
</dbReference>
<dbReference type="PROSITE" id="PS01124">
    <property type="entry name" value="HTH_ARAC_FAMILY_2"/>
    <property type="match status" value="1"/>
</dbReference>
<dbReference type="GO" id="GO:0000976">
    <property type="term" value="F:transcription cis-regulatory region binding"/>
    <property type="evidence" value="ECO:0007669"/>
    <property type="project" value="TreeGrafter"/>
</dbReference>
<dbReference type="PANTHER" id="PTHR47894:SF1">
    <property type="entry name" value="HTH-TYPE TRANSCRIPTIONAL REGULATOR VQSM"/>
    <property type="match status" value="1"/>
</dbReference>
<dbReference type="PANTHER" id="PTHR47894">
    <property type="entry name" value="HTH-TYPE TRANSCRIPTIONAL REGULATOR GADX"/>
    <property type="match status" value="1"/>
</dbReference>
<accession>A0A330LM07</accession>
<dbReference type="Proteomes" id="UP000250163">
    <property type="component" value="Chromosome MORIYA"/>
</dbReference>
<proteinExistence type="predicted"/>
<dbReference type="OrthoDB" id="6079354at2"/>
<dbReference type="InterPro" id="IPR018060">
    <property type="entry name" value="HTH_AraC"/>
</dbReference>
<sequence>MLKVDEVLNVRLIPVLGPALLIEYLTEEHTIPLSILLCESGLTAQEVMDTSTRIPASKFIKLIKYALRITQNNGLGILLGQSLGPNSFQSMGHAAISQANLRDSLRLIILYYKTTAYLTEVLLIEQDGFAVFRIKPLVYLGEAESFIIDLVISGFIAELTKFNFPTSMLKLFLAKPKPDYFEDYFTQLTNSVKFNAEHHEVHFPKAWLDRPVVTEYEIDCDESLIDICNKNLVRAERLINTVERIKDSLRQASGQMPSLEDVAASYHQSTRSLQRALKVEGYSFRQLIEDIRKERSQHLLLQTKMTIVEIALELGYSDPPNFTRAFKHWFGCCPLHYRNQSS</sequence>
<dbReference type="InterPro" id="IPR020449">
    <property type="entry name" value="Tscrpt_reg_AraC-type_HTH"/>
</dbReference>
<dbReference type="Pfam" id="PF12625">
    <property type="entry name" value="Arabinose_bd"/>
    <property type="match status" value="1"/>
</dbReference>
<organism evidence="5 6">
    <name type="scientific">Moritella yayanosii</name>
    <dbReference type="NCBI Taxonomy" id="69539"/>
    <lineage>
        <taxon>Bacteria</taxon>
        <taxon>Pseudomonadati</taxon>
        <taxon>Pseudomonadota</taxon>
        <taxon>Gammaproteobacteria</taxon>
        <taxon>Alteromonadales</taxon>
        <taxon>Moritellaceae</taxon>
        <taxon>Moritella</taxon>
    </lineage>
</organism>
<keyword evidence="3" id="KW-0804">Transcription</keyword>
<dbReference type="Pfam" id="PF12833">
    <property type="entry name" value="HTH_18"/>
    <property type="match status" value="1"/>
</dbReference>
<keyword evidence="2" id="KW-0238">DNA-binding</keyword>
<keyword evidence="1" id="KW-0805">Transcription regulation</keyword>
<dbReference type="RefSeq" id="WP_112712443.1">
    <property type="nucleotide sequence ID" value="NZ_LS483250.1"/>
</dbReference>
<reference evidence="6" key="1">
    <citation type="submission" date="2018-05" db="EMBL/GenBank/DDBJ databases">
        <authorList>
            <person name="Cea G.-C."/>
            <person name="William W."/>
        </authorList>
    </citation>
    <scope>NUCLEOTIDE SEQUENCE [LARGE SCALE GENOMIC DNA]</scope>
    <source>
        <strain evidence="6">DB21MT 5</strain>
    </source>
</reference>
<gene>
    <name evidence="5" type="ORF">MORIYA_0533</name>
</gene>
<evidence type="ECO:0000313" key="6">
    <source>
        <dbReference type="Proteomes" id="UP000250163"/>
    </source>
</evidence>
<evidence type="ECO:0000256" key="2">
    <source>
        <dbReference type="ARBA" id="ARBA00023125"/>
    </source>
</evidence>
<dbReference type="GO" id="GO:0003700">
    <property type="term" value="F:DNA-binding transcription factor activity"/>
    <property type="evidence" value="ECO:0007669"/>
    <property type="project" value="InterPro"/>
</dbReference>
<dbReference type="SUPFAM" id="SSF46689">
    <property type="entry name" value="Homeodomain-like"/>
    <property type="match status" value="1"/>
</dbReference>
<feature type="domain" description="HTH araC/xylS-type" evidence="4">
    <location>
        <begin position="239"/>
        <end position="340"/>
    </location>
</feature>
<dbReference type="GO" id="GO:0005829">
    <property type="term" value="C:cytosol"/>
    <property type="evidence" value="ECO:0007669"/>
    <property type="project" value="TreeGrafter"/>
</dbReference>
<keyword evidence="6" id="KW-1185">Reference proteome</keyword>
<dbReference type="PRINTS" id="PR00032">
    <property type="entry name" value="HTHARAC"/>
</dbReference>
<dbReference type="Gene3D" id="1.10.10.60">
    <property type="entry name" value="Homeodomain-like"/>
    <property type="match status" value="1"/>
</dbReference>
<dbReference type="InterPro" id="IPR032687">
    <property type="entry name" value="AraC-type_N"/>
</dbReference>
<evidence type="ECO:0000256" key="3">
    <source>
        <dbReference type="ARBA" id="ARBA00023163"/>
    </source>
</evidence>
<evidence type="ECO:0000256" key="1">
    <source>
        <dbReference type="ARBA" id="ARBA00023015"/>
    </source>
</evidence>
<dbReference type="InterPro" id="IPR009057">
    <property type="entry name" value="Homeodomain-like_sf"/>
</dbReference>